<proteinExistence type="predicted"/>
<evidence type="ECO:0000313" key="4">
    <source>
        <dbReference type="Proteomes" id="UP000409545"/>
    </source>
</evidence>
<gene>
    <name evidence="1" type="ORF">B9Q54_02485</name>
    <name evidence="2" type="ORF">DSX26_06340</name>
</gene>
<evidence type="ECO:0000313" key="1">
    <source>
        <dbReference type="EMBL" id="EAK5103143.1"/>
    </source>
</evidence>
<name>A0A0Q2IYG5_CAMCO</name>
<protein>
    <submittedName>
        <fullName evidence="2">Uncharacterized protein</fullName>
    </submittedName>
</protein>
<dbReference type="KEGG" id="ccof:VC76_00735"/>
<dbReference type="STRING" id="195.ATE51_00298"/>
<dbReference type="AlphaFoldDB" id="A0A0Q2IYG5"/>
<dbReference type="Proteomes" id="UP000409545">
    <property type="component" value="Unassembled WGS sequence"/>
</dbReference>
<evidence type="ECO:0000313" key="3">
    <source>
        <dbReference type="Proteomes" id="UP000352088"/>
    </source>
</evidence>
<reference evidence="2 3" key="1">
    <citation type="submission" date="2018-07" db="EMBL/GenBank/DDBJ databases">
        <authorList>
            <consortium name="NARMS: The National Antimicrobial Resistance Monitoring System"/>
        </authorList>
    </citation>
    <scope>NUCLEOTIDE SEQUENCE [LARGE SCALE GENOMIC DNA]</scope>
    <source>
        <strain evidence="2 3">CVM N17C548</strain>
        <strain evidence="1 4">FSIS1711007</strain>
    </source>
</reference>
<dbReference type="KEGG" id="ccoo:ATE51_00298"/>
<dbReference type="RefSeq" id="WP_002778926.1">
    <property type="nucleotide sequence ID" value="NZ_AANHVQ020000002.1"/>
</dbReference>
<comment type="caution">
    <text evidence="2">The sequence shown here is derived from an EMBL/GenBank/DDBJ whole genome shotgun (WGS) entry which is preliminary data.</text>
</comment>
<accession>A0A0Q2IYG5</accession>
<dbReference type="EMBL" id="AACGUZ010000003">
    <property type="protein sequence ID" value="EAK5103143.1"/>
    <property type="molecule type" value="Genomic_DNA"/>
</dbReference>
<organism evidence="2 3">
    <name type="scientific">Campylobacter coli</name>
    <dbReference type="NCBI Taxonomy" id="195"/>
    <lineage>
        <taxon>Bacteria</taxon>
        <taxon>Pseudomonadati</taxon>
        <taxon>Campylobacterota</taxon>
        <taxon>Epsilonproteobacteria</taxon>
        <taxon>Campylobacterales</taxon>
        <taxon>Campylobacteraceae</taxon>
        <taxon>Campylobacter</taxon>
    </lineage>
</organism>
<sequence>MLAFFKGLGIGFLCLVLFVAGVIFNVEFLNKNKTTQTLNFSRSIETSMEAKPDIFHANINFWANENLSTQTFLSNEDKIQISNTFNQILERSKKENFCSGGSFSLEPNFSYKDGVQTPKGQRLHANLECEFTADKLENFNKLLNDLNSIIAKSEFIGISTPALEPKFSKQTLKDNKEKLYSELLKKAYSYEKIYSLDLNKTCILKNLNIESIPNFYPRALNSMKSADNMELSLPIVKDEEQSISGTALFICK</sequence>
<evidence type="ECO:0000313" key="2">
    <source>
        <dbReference type="EMBL" id="EAL6851085.1"/>
    </source>
</evidence>
<dbReference type="Proteomes" id="UP000352088">
    <property type="component" value="Unassembled WGS sequence"/>
</dbReference>
<dbReference type="EMBL" id="AACQHW010000006">
    <property type="protein sequence ID" value="EAL6851085.1"/>
    <property type="molecule type" value="Genomic_DNA"/>
</dbReference>
<dbReference type="eggNOG" id="COG2968">
    <property type="taxonomic scope" value="Bacteria"/>
</dbReference>
<dbReference type="OrthoDB" id="5360249at2"/>